<sequence>MPHSMSKKCFVIYRSEPFKDKQKQVAVIDLTGELNQGREKREKEQNVDVEVMMNEANEQERYAQMSCRSEPCNSPLLSAAEITPSKSLRSKSLNTSRQKKRPRSIDSDSDDPDDGSDGRGIVQEEEVSYYDGDLLMPIFSSKLDLHSLKSVDDIRCDDIGSWQNNSCNKYKFVQVDGECKLLDKKNPNQYDTNKVSTLRRSYFNLRGGDVDFRRRIDPINLPDSSPIRYALVQYSFKSGVEKPLQTKLHGNSKNHSSAPYVRTWASTKESVKNASEVFQPRDALHKVIAEDLGGIATCASVGQIPRGRQQVKDLRKESRIKTLSSANAQDDPWYRILGECKKQAGNTNTAFLRDVRVAPEPLCITTTNRQLNDLKRFCCNPVEFRPFTVDPTFDIGNYNVTPITYQHLLLANKRDGKHPSFIGPVLLHEKKTTQTYSIFSGTLKTLQPELRDILAFGTDDERALIDGFKNNFERSVHLLCELHLKKNVESKLQELTMTGEIKRKVIADIFGQTCNGVHVCGLIDAQDEKQFQNTLQSLETKWSELHENGEVFYAWFCNNKAHEFVASAIQCIRQRAGLGCPPERFTTNRSEQTNRLIQEYVKKECGGKKNIDEFSFCVALSKLIQMQQQEIELAVVGSGELRLREKFKSLQVTPEKWSKMRDDQRKKALEKVHSIAVDVSSASPVENVTSFLGTSVDPIVTEILNAGVDWIPQALLETLVSRAIPLANKDGHVIAQGNDTYIVTSQSNPRKPHIVNRYPNGKTECDNCPGFLAKKICKHTVAVNIKLKTMDGYLGWLVSSQRRSGGINISKAITYGMPRGRGKKGNRAPRKKSRRVGETITAFAPPDSAVQCSKPNASPSAQAVLVSQRTTPARLTQSVLLHSPSPQHLQQQCLVPPHLIVHPEQSNQTNDLFKSPERTGASTARGRNHNNVLSGRASMSVDGNPPQPQHVSFLIPNPANPPQLAQHQPQRVLLPNPNPANPPQLAQHQPQRVLLPNPNPPQLAQHQPQRVLLPNPNPAHPPQLAQHQQQRVPFPNPNPGEFLIYLLQFCPAQTSMCFGCENPLKQDDSIGAPPNDLVVVSKMLREWTYQGQPRSKIGNVYFHCDFTCLKRKQKEFDVHRLSPVSEVLLPHLQPIHRRFLAQKFGV</sequence>
<feature type="region of interest" description="Disordered" evidence="1">
    <location>
        <begin position="906"/>
        <end position="1033"/>
    </location>
</feature>
<name>A0A7D9J0T7_PARCT</name>
<feature type="region of interest" description="Disordered" evidence="1">
    <location>
        <begin position="83"/>
        <end position="120"/>
    </location>
</feature>
<feature type="compositionally biased region" description="Low complexity" evidence="1">
    <location>
        <begin position="983"/>
        <end position="1009"/>
    </location>
</feature>
<reference evidence="2" key="1">
    <citation type="submission" date="2020-04" db="EMBL/GenBank/DDBJ databases">
        <authorList>
            <person name="Alioto T."/>
            <person name="Alioto T."/>
            <person name="Gomez Garrido J."/>
        </authorList>
    </citation>
    <scope>NUCLEOTIDE SEQUENCE</scope>
    <source>
        <strain evidence="2">A484AB</strain>
    </source>
</reference>
<evidence type="ECO:0000313" key="2">
    <source>
        <dbReference type="EMBL" id="CAB4018847.1"/>
    </source>
</evidence>
<dbReference type="EMBL" id="CACRXK020010194">
    <property type="protein sequence ID" value="CAB4018847.1"/>
    <property type="molecule type" value="Genomic_DNA"/>
</dbReference>
<feature type="compositionally biased region" description="Basic residues" evidence="1">
    <location>
        <begin position="820"/>
        <end position="834"/>
    </location>
</feature>
<proteinExistence type="predicted"/>
<dbReference type="OrthoDB" id="10247773at2759"/>
<evidence type="ECO:0000256" key="1">
    <source>
        <dbReference type="SAM" id="MobiDB-lite"/>
    </source>
</evidence>
<evidence type="ECO:0000313" key="3">
    <source>
        <dbReference type="Proteomes" id="UP001152795"/>
    </source>
</evidence>
<dbReference type="AlphaFoldDB" id="A0A7D9J0T7"/>
<feature type="compositionally biased region" description="Polar residues" evidence="1">
    <location>
        <begin position="84"/>
        <end position="96"/>
    </location>
</feature>
<organism evidence="2 3">
    <name type="scientific">Paramuricea clavata</name>
    <name type="common">Red gorgonian</name>
    <name type="synonym">Violescent sea-whip</name>
    <dbReference type="NCBI Taxonomy" id="317549"/>
    <lineage>
        <taxon>Eukaryota</taxon>
        <taxon>Metazoa</taxon>
        <taxon>Cnidaria</taxon>
        <taxon>Anthozoa</taxon>
        <taxon>Octocorallia</taxon>
        <taxon>Malacalcyonacea</taxon>
        <taxon>Plexauridae</taxon>
        <taxon>Paramuricea</taxon>
    </lineage>
</organism>
<comment type="caution">
    <text evidence="2">The sequence shown here is derived from an EMBL/GenBank/DDBJ whole genome shotgun (WGS) entry which is preliminary data.</text>
</comment>
<gene>
    <name evidence="2" type="ORF">PACLA_8A036830</name>
</gene>
<protein>
    <submittedName>
        <fullName evidence="2">Uncharacterized protein</fullName>
    </submittedName>
</protein>
<keyword evidence="3" id="KW-1185">Reference proteome</keyword>
<accession>A0A7D9J0T7</accession>
<feature type="region of interest" description="Disordered" evidence="1">
    <location>
        <begin position="815"/>
        <end position="835"/>
    </location>
</feature>
<dbReference type="Proteomes" id="UP001152795">
    <property type="component" value="Unassembled WGS sequence"/>
</dbReference>